<dbReference type="EMBL" id="JANEYF010002574">
    <property type="protein sequence ID" value="KAJ8944694.1"/>
    <property type="molecule type" value="Genomic_DNA"/>
</dbReference>
<feature type="domain" description="Carboxylesterase type B" evidence="2">
    <location>
        <begin position="12"/>
        <end position="71"/>
    </location>
</feature>
<evidence type="ECO:0000256" key="1">
    <source>
        <dbReference type="ARBA" id="ARBA00023180"/>
    </source>
</evidence>
<dbReference type="Pfam" id="PF00135">
    <property type="entry name" value="COesterase"/>
    <property type="match status" value="1"/>
</dbReference>
<protein>
    <recommendedName>
        <fullName evidence="2">Carboxylesterase type B domain-containing protein</fullName>
    </recommendedName>
</protein>
<dbReference type="SUPFAM" id="SSF53474">
    <property type="entry name" value="alpha/beta-Hydrolases"/>
    <property type="match status" value="1"/>
</dbReference>
<dbReference type="InterPro" id="IPR029058">
    <property type="entry name" value="AB_hydrolase_fold"/>
</dbReference>
<reference evidence="3" key="1">
    <citation type="journal article" date="2023" name="Insect Mol. Biol.">
        <title>Genome sequencing provides insights into the evolution of gene families encoding plant cell wall-degrading enzymes in longhorned beetles.</title>
        <authorList>
            <person name="Shin N.R."/>
            <person name="Okamura Y."/>
            <person name="Kirsch R."/>
            <person name="Pauchet Y."/>
        </authorList>
    </citation>
    <scope>NUCLEOTIDE SEQUENCE</scope>
    <source>
        <strain evidence="3">RBIC_L_NR</strain>
    </source>
</reference>
<evidence type="ECO:0000259" key="2">
    <source>
        <dbReference type="Pfam" id="PF00135"/>
    </source>
</evidence>
<accession>A0AAV8Y3D1</accession>
<gene>
    <name evidence="3" type="ORF">NQ314_009401</name>
</gene>
<keyword evidence="4" id="KW-1185">Reference proteome</keyword>
<dbReference type="Gene3D" id="3.40.50.1820">
    <property type="entry name" value="alpha/beta hydrolase"/>
    <property type="match status" value="1"/>
</dbReference>
<dbReference type="AlphaFoldDB" id="A0AAV8Y3D1"/>
<keyword evidence="1" id="KW-0325">Glycoprotein</keyword>
<dbReference type="InterPro" id="IPR002018">
    <property type="entry name" value="CarbesteraseB"/>
</dbReference>
<evidence type="ECO:0000313" key="4">
    <source>
        <dbReference type="Proteomes" id="UP001162156"/>
    </source>
</evidence>
<sequence>MEITPGSKEDIGQRRVCKLWTNFAKYGNPTPFKEPLLNITWEPTDKSLRYLAIGDTLRMESDPDKDTMNFWDEILPFSPLPSKL</sequence>
<proteinExistence type="predicted"/>
<evidence type="ECO:0000313" key="3">
    <source>
        <dbReference type="EMBL" id="KAJ8944694.1"/>
    </source>
</evidence>
<dbReference type="Proteomes" id="UP001162156">
    <property type="component" value="Unassembled WGS sequence"/>
</dbReference>
<comment type="caution">
    <text evidence="3">The sequence shown here is derived from an EMBL/GenBank/DDBJ whole genome shotgun (WGS) entry which is preliminary data.</text>
</comment>
<name>A0AAV8Y3D1_9CUCU</name>
<organism evidence="3 4">
    <name type="scientific">Rhamnusium bicolor</name>
    <dbReference type="NCBI Taxonomy" id="1586634"/>
    <lineage>
        <taxon>Eukaryota</taxon>
        <taxon>Metazoa</taxon>
        <taxon>Ecdysozoa</taxon>
        <taxon>Arthropoda</taxon>
        <taxon>Hexapoda</taxon>
        <taxon>Insecta</taxon>
        <taxon>Pterygota</taxon>
        <taxon>Neoptera</taxon>
        <taxon>Endopterygota</taxon>
        <taxon>Coleoptera</taxon>
        <taxon>Polyphaga</taxon>
        <taxon>Cucujiformia</taxon>
        <taxon>Chrysomeloidea</taxon>
        <taxon>Cerambycidae</taxon>
        <taxon>Lepturinae</taxon>
        <taxon>Rhagiini</taxon>
        <taxon>Rhamnusium</taxon>
    </lineage>
</organism>